<dbReference type="RefSeq" id="WP_054770434.1">
    <property type="nucleotide sequence ID" value="NZ_CP126101.1"/>
</dbReference>
<evidence type="ECO:0000313" key="3">
    <source>
        <dbReference type="EMBL" id="WHY53453.1"/>
    </source>
</evidence>
<dbReference type="Pfam" id="PF11181">
    <property type="entry name" value="YflT"/>
    <property type="match status" value="1"/>
</dbReference>
<gene>
    <name evidence="3" type="ORF">QNH24_09540</name>
</gene>
<feature type="compositionally biased region" description="Basic and acidic residues" evidence="1">
    <location>
        <begin position="147"/>
        <end position="169"/>
    </location>
</feature>
<dbReference type="EMBL" id="CP126101">
    <property type="protein sequence ID" value="WHY53453.1"/>
    <property type="molecule type" value="Genomic_DNA"/>
</dbReference>
<proteinExistence type="predicted"/>
<accession>A0AAX3WZT8</accession>
<evidence type="ECO:0000256" key="1">
    <source>
        <dbReference type="SAM" id="MobiDB-lite"/>
    </source>
</evidence>
<dbReference type="Proteomes" id="UP001178322">
    <property type="component" value="Chromosome"/>
</dbReference>
<evidence type="ECO:0000313" key="4">
    <source>
        <dbReference type="Proteomes" id="UP001178322"/>
    </source>
</evidence>
<protein>
    <submittedName>
        <fullName evidence="3">General stress protein</fullName>
    </submittedName>
</protein>
<feature type="compositionally biased region" description="Basic and acidic residues" evidence="1">
    <location>
        <begin position="122"/>
        <end position="132"/>
    </location>
</feature>
<dbReference type="InterPro" id="IPR025889">
    <property type="entry name" value="GSP17M-like_dom"/>
</dbReference>
<name>A0AAX3WZT8_9BACI</name>
<feature type="region of interest" description="Disordered" evidence="1">
    <location>
        <begin position="114"/>
        <end position="169"/>
    </location>
</feature>
<organism evidence="3 4">
    <name type="scientific">Lysinibacillus pakistanensis</name>
    <dbReference type="NCBI Taxonomy" id="759811"/>
    <lineage>
        <taxon>Bacteria</taxon>
        <taxon>Bacillati</taxon>
        <taxon>Bacillota</taxon>
        <taxon>Bacilli</taxon>
        <taxon>Bacillales</taxon>
        <taxon>Bacillaceae</taxon>
        <taxon>Lysinibacillus</taxon>
    </lineage>
</organism>
<sequence length="169" mass="19756">MMNEQNPRIEVAHTKEEMFHILESMRLEGYRTEDILIIAKDANQFEDVKWDADVKTHEAGNWLDQFKSWFTGDTAVTEGLKRFDLTEGQTAYYAQLVEQGAIVLFAEHEDLVDPKTTTDYSEENRYRHDPLDPRLTAPESLAGETASQREERLKAEERMNEAEQLRRYL</sequence>
<feature type="domain" description="General stress protein 17M-like" evidence="2">
    <location>
        <begin position="8"/>
        <end position="100"/>
    </location>
</feature>
<evidence type="ECO:0000259" key="2">
    <source>
        <dbReference type="Pfam" id="PF11181"/>
    </source>
</evidence>
<dbReference type="AlphaFoldDB" id="A0AAX3WZT8"/>
<reference evidence="3" key="1">
    <citation type="submission" date="2023-05" db="EMBL/GenBank/DDBJ databases">
        <title>Comparative genomics of Bacillaceae isolates and their secondary metabolite potential.</title>
        <authorList>
            <person name="Song L."/>
            <person name="Nielsen L.J."/>
            <person name="Mohite O."/>
            <person name="Xu X."/>
            <person name="Weber T."/>
            <person name="Kovacs A.T."/>
        </authorList>
    </citation>
    <scope>NUCLEOTIDE SEQUENCE</scope>
    <source>
        <strain evidence="3">LY1</strain>
    </source>
</reference>